<dbReference type="AlphaFoldDB" id="A0AA90STW0"/>
<protein>
    <submittedName>
        <fullName evidence="1">Uncharacterized protein</fullName>
    </submittedName>
</protein>
<dbReference type="EMBL" id="JASXSV010000027">
    <property type="protein sequence ID" value="MDP0590025.1"/>
    <property type="molecule type" value="Genomic_DNA"/>
</dbReference>
<evidence type="ECO:0000313" key="1">
    <source>
        <dbReference type="EMBL" id="MDP0590025.1"/>
    </source>
</evidence>
<keyword evidence="2" id="KW-1185">Reference proteome</keyword>
<name>A0AA90STW0_9GAMM</name>
<sequence>MFIILVAFVVVFMNGYEANKSSGAVYLLCLDTVMRLQLHIGETLDDIDDEDDADDAGECEAGRYFMYKRLVLTIGVSSIHGARFKLGSEALKIRGRRLKASTNTSRRTLLRWNLLAKRGLYPFPLEV</sequence>
<dbReference type="Proteomes" id="UP001178148">
    <property type="component" value="Unassembled WGS sequence"/>
</dbReference>
<comment type="caution">
    <text evidence="1">The sequence shown here is derived from an EMBL/GenBank/DDBJ whole genome shotgun (WGS) entry which is preliminary data.</text>
</comment>
<accession>A0AA90STW0</accession>
<reference evidence="1 2" key="1">
    <citation type="journal article" date="2023" name="bioRxiv">
        <title>An intranuclear bacterial parasite of deep-sea mussels expresses apoptosis inhibitors acquired from its host.</title>
        <authorList>
            <person name="Gonzalez Porras M.A."/>
            <person name="Assie A."/>
            <person name="Tietjen M."/>
            <person name="Violette M."/>
            <person name="Kleiner M."/>
            <person name="Gruber-Vodicka H."/>
            <person name="Dubilier N."/>
            <person name="Leisch N."/>
        </authorList>
    </citation>
    <scope>NUCLEOTIDE SEQUENCE [LARGE SCALE GENOMIC DNA]</scope>
    <source>
        <strain evidence="1">IAP13</strain>
    </source>
</reference>
<evidence type="ECO:0000313" key="2">
    <source>
        <dbReference type="Proteomes" id="UP001178148"/>
    </source>
</evidence>
<organism evidence="1 2">
    <name type="scientific">Candidatus Endonucleibacter bathymodioli</name>
    <dbReference type="NCBI Taxonomy" id="539814"/>
    <lineage>
        <taxon>Bacteria</taxon>
        <taxon>Pseudomonadati</taxon>
        <taxon>Pseudomonadota</taxon>
        <taxon>Gammaproteobacteria</taxon>
        <taxon>Oceanospirillales</taxon>
        <taxon>Endozoicomonadaceae</taxon>
        <taxon>Candidatus Endonucleibacter</taxon>
    </lineage>
</organism>
<proteinExistence type="predicted"/>
<gene>
    <name evidence="1" type="ORF">QS748_12895</name>
</gene>